<dbReference type="AlphaFoldDB" id="A0A562V3T0"/>
<sequence length="303" mass="33626">MADDRTDVTIGGRHLTLTNLGKVMYPGDGFTKGEVIDYYVKIADVLLPHLAERCVTRIRYPDGIGDLRFYEKNAPKGTPDWVHTENIPTPGSSKGRDSLDFVMVDDVATLAWLGNLAALELHPFQWKLTARDDERRPDRLVADLDPGEGAGMPECVEVAGILRDRLAEDGLTAYPKSSGKKGIHLCCPISAEQTDEEVSGYARRIAYELAESHEDLITANMRKTHRTGRVFIDWSQNNAAKTTVAPYSLRNQPNPTVSTPVTWDELEPGFNGGFSPEQVLERIERHGDLWEPVFATGPRVPDA</sequence>
<dbReference type="OrthoDB" id="9802472at2"/>
<proteinExistence type="predicted"/>
<evidence type="ECO:0000259" key="1">
    <source>
        <dbReference type="Pfam" id="PF21686"/>
    </source>
</evidence>
<accession>A0A562V3T0</accession>
<dbReference type="NCBIfam" id="TIGR02778">
    <property type="entry name" value="ligD_pol"/>
    <property type="match status" value="1"/>
</dbReference>
<keyword evidence="3" id="KW-1185">Reference proteome</keyword>
<dbReference type="Gene3D" id="3.90.920.10">
    <property type="entry name" value="DNA primase, PRIM domain"/>
    <property type="match status" value="1"/>
</dbReference>
<dbReference type="EMBL" id="VLLL01000006">
    <property type="protein sequence ID" value="TWJ12540.1"/>
    <property type="molecule type" value="Genomic_DNA"/>
</dbReference>
<comment type="caution">
    <text evidence="2">The sequence shown here is derived from an EMBL/GenBank/DDBJ whole genome shotgun (WGS) entry which is preliminary data.</text>
</comment>
<gene>
    <name evidence="2" type="ORF">LX16_3299</name>
</gene>
<protein>
    <submittedName>
        <fullName evidence="2">Bifunctional non-homologous end joining protein LigD</fullName>
    </submittedName>
</protein>
<feature type="domain" description="DNA ligase D polymerase" evidence="1">
    <location>
        <begin position="31"/>
        <end position="290"/>
    </location>
</feature>
<name>A0A562V3T0_9ACTN</name>
<dbReference type="PANTHER" id="PTHR42705:SF2">
    <property type="entry name" value="BIFUNCTIONAL NON-HOMOLOGOUS END JOINING PROTEIN LIGD"/>
    <property type="match status" value="1"/>
</dbReference>
<organism evidence="2 3">
    <name type="scientific">Stackebrandtia albiflava</name>
    <dbReference type="NCBI Taxonomy" id="406432"/>
    <lineage>
        <taxon>Bacteria</taxon>
        <taxon>Bacillati</taxon>
        <taxon>Actinomycetota</taxon>
        <taxon>Actinomycetes</taxon>
        <taxon>Glycomycetales</taxon>
        <taxon>Glycomycetaceae</taxon>
        <taxon>Stackebrandtia</taxon>
    </lineage>
</organism>
<evidence type="ECO:0000313" key="3">
    <source>
        <dbReference type="Proteomes" id="UP000321617"/>
    </source>
</evidence>
<dbReference type="InterPro" id="IPR052171">
    <property type="entry name" value="NHEJ_LigD"/>
</dbReference>
<dbReference type="InterPro" id="IPR014145">
    <property type="entry name" value="LigD_pol_dom"/>
</dbReference>
<dbReference type="PANTHER" id="PTHR42705">
    <property type="entry name" value="BIFUNCTIONAL NON-HOMOLOGOUS END JOINING PROTEIN LIGD"/>
    <property type="match status" value="1"/>
</dbReference>
<dbReference type="CDD" id="cd04863">
    <property type="entry name" value="MtLigD_Pol_like"/>
    <property type="match status" value="1"/>
</dbReference>
<dbReference type="Proteomes" id="UP000321617">
    <property type="component" value="Unassembled WGS sequence"/>
</dbReference>
<reference evidence="2 3" key="1">
    <citation type="journal article" date="2013" name="Stand. Genomic Sci.">
        <title>Genomic Encyclopedia of Type Strains, Phase I: The one thousand microbial genomes (KMG-I) project.</title>
        <authorList>
            <person name="Kyrpides N.C."/>
            <person name="Woyke T."/>
            <person name="Eisen J.A."/>
            <person name="Garrity G."/>
            <person name="Lilburn T.G."/>
            <person name="Beck B.J."/>
            <person name="Whitman W.B."/>
            <person name="Hugenholtz P."/>
            <person name="Klenk H.P."/>
        </authorList>
    </citation>
    <scope>NUCLEOTIDE SEQUENCE [LARGE SCALE GENOMIC DNA]</scope>
    <source>
        <strain evidence="2 3">DSM 45044</strain>
    </source>
</reference>
<dbReference type="Pfam" id="PF21686">
    <property type="entry name" value="LigD_Prim-Pol"/>
    <property type="match status" value="1"/>
</dbReference>
<dbReference type="RefSeq" id="WP_147139749.1">
    <property type="nucleotide sequence ID" value="NZ_BAABIJ010000002.1"/>
</dbReference>
<evidence type="ECO:0000313" key="2">
    <source>
        <dbReference type="EMBL" id="TWJ12540.1"/>
    </source>
</evidence>
<dbReference type="InterPro" id="IPR033649">
    <property type="entry name" value="MtLigD_Pol-like"/>
</dbReference>